<dbReference type="AlphaFoldDB" id="A0A5B7FTX1"/>
<evidence type="ECO:0000313" key="1">
    <source>
        <dbReference type="EMBL" id="MPC48986.1"/>
    </source>
</evidence>
<reference evidence="1 2" key="1">
    <citation type="submission" date="2019-05" db="EMBL/GenBank/DDBJ databases">
        <title>Another draft genome of Portunus trituberculatus and its Hox gene families provides insights of decapod evolution.</title>
        <authorList>
            <person name="Jeong J.-H."/>
            <person name="Song I."/>
            <person name="Kim S."/>
            <person name="Choi T."/>
            <person name="Kim D."/>
            <person name="Ryu S."/>
            <person name="Kim W."/>
        </authorList>
    </citation>
    <scope>NUCLEOTIDE SEQUENCE [LARGE SCALE GENOMIC DNA]</scope>
    <source>
        <tissue evidence="1">Muscle</tissue>
    </source>
</reference>
<organism evidence="1 2">
    <name type="scientific">Portunus trituberculatus</name>
    <name type="common">Swimming crab</name>
    <name type="synonym">Neptunus trituberculatus</name>
    <dbReference type="NCBI Taxonomy" id="210409"/>
    <lineage>
        <taxon>Eukaryota</taxon>
        <taxon>Metazoa</taxon>
        <taxon>Ecdysozoa</taxon>
        <taxon>Arthropoda</taxon>
        <taxon>Crustacea</taxon>
        <taxon>Multicrustacea</taxon>
        <taxon>Malacostraca</taxon>
        <taxon>Eumalacostraca</taxon>
        <taxon>Eucarida</taxon>
        <taxon>Decapoda</taxon>
        <taxon>Pleocyemata</taxon>
        <taxon>Brachyura</taxon>
        <taxon>Eubrachyura</taxon>
        <taxon>Portunoidea</taxon>
        <taxon>Portunidae</taxon>
        <taxon>Portuninae</taxon>
        <taxon>Portunus</taxon>
    </lineage>
</organism>
<protein>
    <submittedName>
        <fullName evidence="1">Uncharacterized protein</fullName>
    </submittedName>
</protein>
<accession>A0A5B7FTX1</accession>
<sequence length="61" mass="6275">MPIRTPVELWLKSYTIVFLNVNAAPCVIGCEGEPGQAGVVVPGGGSQAAIPDAVTVIRIAK</sequence>
<proteinExistence type="predicted"/>
<name>A0A5B7FTX1_PORTR</name>
<keyword evidence="2" id="KW-1185">Reference proteome</keyword>
<dbReference type="Proteomes" id="UP000324222">
    <property type="component" value="Unassembled WGS sequence"/>
</dbReference>
<dbReference type="EMBL" id="VSRR010008592">
    <property type="protein sequence ID" value="MPC48986.1"/>
    <property type="molecule type" value="Genomic_DNA"/>
</dbReference>
<evidence type="ECO:0000313" key="2">
    <source>
        <dbReference type="Proteomes" id="UP000324222"/>
    </source>
</evidence>
<comment type="caution">
    <text evidence="1">The sequence shown here is derived from an EMBL/GenBank/DDBJ whole genome shotgun (WGS) entry which is preliminary data.</text>
</comment>
<gene>
    <name evidence="1" type="ORF">E2C01_042773</name>
</gene>